<dbReference type="EMBL" id="NFDE01000058">
    <property type="protein sequence ID" value="OTX86390.1"/>
    <property type="molecule type" value="Genomic_DNA"/>
</dbReference>
<sequence length="90" mass="10771">MRNYFVVVLCYEQNSELFEVNYWFDVEDDVQKAMVVYTETTRKAYEKAMAITKGELISVTSREVSEFEYKRHALTEEGKRELNMQKRGRN</sequence>
<protein>
    <submittedName>
        <fullName evidence="1">Uncharacterized protein</fullName>
    </submittedName>
</protein>
<proteinExistence type="predicted"/>
<evidence type="ECO:0000313" key="1">
    <source>
        <dbReference type="EMBL" id="OTX86390.1"/>
    </source>
</evidence>
<accession>A0A242Z226</accession>
<dbReference type="AlphaFoldDB" id="A0A242Z226"/>
<name>A0A242Z226_9BACI</name>
<gene>
    <name evidence="1" type="ORF">BK730_21140</name>
</gene>
<evidence type="ECO:0000313" key="2">
    <source>
        <dbReference type="Proteomes" id="UP000194945"/>
    </source>
</evidence>
<dbReference type="RefSeq" id="WP_001246925.1">
    <property type="nucleotide sequence ID" value="NZ_JARMNH010000007.1"/>
</dbReference>
<comment type="caution">
    <text evidence="1">The sequence shown here is derived from an EMBL/GenBank/DDBJ whole genome shotgun (WGS) entry which is preliminary data.</text>
</comment>
<reference evidence="1 2" key="1">
    <citation type="submission" date="2016-10" db="EMBL/GenBank/DDBJ databases">
        <title>Comparative genomics of Bacillus thuringiensis reveals a path to pathogens against multiple invertebrate hosts.</title>
        <authorList>
            <person name="Zheng J."/>
            <person name="Gao Q."/>
            <person name="Liu H."/>
            <person name="Peng D."/>
            <person name="Ruan L."/>
            <person name="Sun M."/>
        </authorList>
    </citation>
    <scope>NUCLEOTIDE SEQUENCE [LARGE SCALE GENOMIC DNA]</scope>
    <source>
        <strain evidence="1">BGSC 4BK1</strain>
    </source>
</reference>
<organism evidence="1 2">
    <name type="scientific">Bacillus wiedmannii</name>
    <dbReference type="NCBI Taxonomy" id="1890302"/>
    <lineage>
        <taxon>Bacteria</taxon>
        <taxon>Bacillati</taxon>
        <taxon>Bacillota</taxon>
        <taxon>Bacilli</taxon>
        <taxon>Bacillales</taxon>
        <taxon>Bacillaceae</taxon>
        <taxon>Bacillus</taxon>
        <taxon>Bacillus cereus group</taxon>
    </lineage>
</organism>
<dbReference type="Proteomes" id="UP000194945">
    <property type="component" value="Unassembled WGS sequence"/>
</dbReference>